<organism evidence="2 3">
    <name type="scientific">Devosia equisanguinis</name>
    <dbReference type="NCBI Taxonomy" id="2490941"/>
    <lineage>
        <taxon>Bacteria</taxon>
        <taxon>Pseudomonadati</taxon>
        <taxon>Pseudomonadota</taxon>
        <taxon>Alphaproteobacteria</taxon>
        <taxon>Hyphomicrobiales</taxon>
        <taxon>Devosiaceae</taxon>
        <taxon>Devosia</taxon>
    </lineage>
</organism>
<dbReference type="InterPro" id="IPR012312">
    <property type="entry name" value="Hemerythrin-like"/>
</dbReference>
<dbReference type="RefSeq" id="WP_126149350.1">
    <property type="nucleotide sequence ID" value="NZ_JBHTMH010000004.1"/>
</dbReference>
<accession>A0A447I899</accession>
<dbReference type="Pfam" id="PF01814">
    <property type="entry name" value="Hemerythrin"/>
    <property type="match status" value="1"/>
</dbReference>
<keyword evidence="3" id="KW-1185">Reference proteome</keyword>
<protein>
    <recommendedName>
        <fullName evidence="1">Hemerythrin-like domain-containing protein</fullName>
    </recommendedName>
</protein>
<evidence type="ECO:0000313" key="3">
    <source>
        <dbReference type="Proteomes" id="UP000268844"/>
    </source>
</evidence>
<dbReference type="OrthoDB" id="8282715at2"/>
<reference evidence="2 3" key="1">
    <citation type="submission" date="2018-12" db="EMBL/GenBank/DDBJ databases">
        <authorList>
            <person name="Criscuolo A."/>
        </authorList>
    </citation>
    <scope>NUCLEOTIDE SEQUENCE [LARGE SCALE GENOMIC DNA]</scope>
    <source>
        <strain evidence="2">ACIP1116281</strain>
    </source>
</reference>
<dbReference type="Proteomes" id="UP000268844">
    <property type="component" value="Unassembled WGS sequence"/>
</dbReference>
<sequence length="155" mass="17020">MIALQPTEPGRWAALQRCYGQLLQLCDQLEDIADRLPDRVTAAETKALAKAILAALADTHAEEELALLPALAMSPKPELRRLAQRLRQEHDADTQSALELAEVLVSLNGRQPLLSPDATGYLLRAFFESVRRHVRSEQDLLILLDAIPPASGAPN</sequence>
<evidence type="ECO:0000313" key="2">
    <source>
        <dbReference type="EMBL" id="VDS03750.1"/>
    </source>
</evidence>
<dbReference type="Gene3D" id="1.20.120.520">
    <property type="entry name" value="nmb1532 protein domain like"/>
    <property type="match status" value="1"/>
</dbReference>
<dbReference type="AlphaFoldDB" id="A0A447I899"/>
<evidence type="ECO:0000259" key="1">
    <source>
        <dbReference type="Pfam" id="PF01814"/>
    </source>
</evidence>
<gene>
    <name evidence="2" type="ORF">DEVEQU_00878</name>
</gene>
<proteinExistence type="predicted"/>
<dbReference type="EMBL" id="UZWD01000014">
    <property type="protein sequence ID" value="VDS03750.1"/>
    <property type="molecule type" value="Genomic_DNA"/>
</dbReference>
<feature type="domain" description="Hemerythrin-like" evidence="1">
    <location>
        <begin position="21"/>
        <end position="141"/>
    </location>
</feature>
<name>A0A447I899_9HYPH</name>